<reference evidence="2" key="3">
    <citation type="submission" date="2015-02" db="EMBL/GenBank/DDBJ databases">
        <title>Evolutionary Origins and Diversification of the Mycorrhizal Mutualists.</title>
        <authorList>
            <consortium name="DOE Joint Genome Institute"/>
            <consortium name="Mycorrhizal Genomics Consortium"/>
            <person name="Kohler A."/>
            <person name="Kuo A."/>
            <person name="Nagy L.G."/>
            <person name="Floudas D."/>
            <person name="Copeland A."/>
            <person name="Barry K.W."/>
            <person name="Cichocki N."/>
            <person name="Veneault-Fourrey C."/>
            <person name="LaButti K."/>
            <person name="Lindquist E.A."/>
            <person name="Lipzen A."/>
            <person name="Lundell T."/>
            <person name="Morin E."/>
            <person name="Murat C."/>
            <person name="Riley R."/>
            <person name="Ohm R."/>
            <person name="Sun H."/>
            <person name="Tunlid A."/>
            <person name="Henrissat B."/>
            <person name="Grigoriev I.V."/>
            <person name="Hibbett D.S."/>
            <person name="Martin F."/>
        </authorList>
    </citation>
    <scope>NUCLEOTIDE SEQUENCE</scope>
    <source>
        <strain evidence="2 3">441</strain>
    </source>
</reference>
<reference evidence="2 3" key="1">
    <citation type="submission" date="2014-04" db="EMBL/GenBank/DDBJ databases">
        <authorList>
            <consortium name="DOE Joint Genome Institute"/>
            <person name="Kuo A."/>
            <person name="Kohler A."/>
            <person name="Costa M.D."/>
            <person name="Nagy L.G."/>
            <person name="Floudas D."/>
            <person name="Copeland A."/>
            <person name="Barry K.W."/>
            <person name="Cichocki N."/>
            <person name="Veneault-Fourrey C."/>
            <person name="LaButti K."/>
            <person name="Lindquist E.A."/>
            <person name="Lipzen A."/>
            <person name="Lundell T."/>
            <person name="Morin E."/>
            <person name="Murat C."/>
            <person name="Sun H."/>
            <person name="Tunlid A."/>
            <person name="Henrissat B."/>
            <person name="Grigoriev I.V."/>
            <person name="Hibbett D.S."/>
            <person name="Martin F."/>
            <person name="Nordberg H.P."/>
            <person name="Cantor M.N."/>
            <person name="Hua S.X."/>
        </authorList>
    </citation>
    <scope>NUCLEOTIDE SEQUENCE [LARGE SCALE GENOMIC DNA]</scope>
    <source>
        <strain evidence="2 3">441</strain>
    </source>
</reference>
<accession>A0A0C9YZQ1</accession>
<dbReference type="EMBL" id="KN834162">
    <property type="protein sequence ID" value="KIK11759.1"/>
    <property type="molecule type" value="Genomic_DNA"/>
</dbReference>
<dbReference type="AlphaFoldDB" id="A0A0C9YZQ1"/>
<reference evidence="3" key="2">
    <citation type="submission" date="2015-01" db="EMBL/GenBank/DDBJ databases">
        <title>Evolutionary Origins and Diversification of the Mycorrhizal Mutualists.</title>
        <authorList>
            <consortium name="DOE Joint Genome Institute"/>
            <consortium name="Mycorrhizal Genomics Consortium"/>
            <person name="Kohler A."/>
            <person name="Kuo A."/>
            <person name="Nagy L.G."/>
            <person name="Floudas D."/>
            <person name="Copeland A."/>
            <person name="Barry K.W."/>
            <person name="Cichocki N."/>
            <person name="Veneault-Fourrey C."/>
            <person name="LaButti K."/>
            <person name="Lindquist E.A."/>
            <person name="Lipzen A."/>
            <person name="Lundell T."/>
            <person name="Morin E."/>
            <person name="Murat C."/>
            <person name="Riley R."/>
            <person name="Ohm R."/>
            <person name="Sun H."/>
            <person name="Tunlid A."/>
            <person name="Henrissat B."/>
            <person name="Grigoriev I.V."/>
            <person name="Hibbett D.S."/>
            <person name="Martin F."/>
        </authorList>
    </citation>
    <scope>NUCLEOTIDE SEQUENCE [LARGE SCALE GENOMIC DNA]</scope>
    <source>
        <strain evidence="1 3">441</strain>
    </source>
</reference>
<evidence type="ECO:0000313" key="2">
    <source>
        <dbReference type="EMBL" id="KIK13313.1"/>
    </source>
</evidence>
<dbReference type="HOGENOM" id="CLU_2513517_0_0_1"/>
<evidence type="ECO:0000313" key="3">
    <source>
        <dbReference type="Proteomes" id="UP000054018"/>
    </source>
</evidence>
<dbReference type="EMBL" id="KN834003">
    <property type="protein sequence ID" value="KIK13313.1"/>
    <property type="molecule type" value="Genomic_DNA"/>
</dbReference>
<name>A0A0C9YZQ1_9AGAM</name>
<organism evidence="2 3">
    <name type="scientific">Pisolithus microcarpus 441</name>
    <dbReference type="NCBI Taxonomy" id="765257"/>
    <lineage>
        <taxon>Eukaryota</taxon>
        <taxon>Fungi</taxon>
        <taxon>Dikarya</taxon>
        <taxon>Basidiomycota</taxon>
        <taxon>Agaricomycotina</taxon>
        <taxon>Agaricomycetes</taxon>
        <taxon>Agaricomycetidae</taxon>
        <taxon>Boletales</taxon>
        <taxon>Sclerodermatineae</taxon>
        <taxon>Pisolithaceae</taxon>
        <taxon>Pisolithus</taxon>
    </lineage>
</organism>
<protein>
    <submittedName>
        <fullName evidence="2">Uncharacterized protein</fullName>
    </submittedName>
</protein>
<sequence>MTELTGAGFQTTVTRVTTAHWHPCRSFRRRRLASGRLGALPQGIANTNSETVHIHLGRVTSICQNRDLTITAASNFPSRADQP</sequence>
<proteinExistence type="predicted"/>
<keyword evidence="3" id="KW-1185">Reference proteome</keyword>
<evidence type="ECO:0000313" key="1">
    <source>
        <dbReference type="EMBL" id="KIK11759.1"/>
    </source>
</evidence>
<dbReference type="Proteomes" id="UP000054018">
    <property type="component" value="Unassembled WGS sequence"/>
</dbReference>
<gene>
    <name evidence="2" type="ORF">PISMIDRAFT_688798</name>
    <name evidence="1" type="ORF">PISMIDRAFT_690116</name>
</gene>